<organism evidence="8 9">
    <name type="scientific">Candidatus Blautia stercorigallinarum</name>
    <dbReference type="NCBI Taxonomy" id="2838501"/>
    <lineage>
        <taxon>Bacteria</taxon>
        <taxon>Bacillati</taxon>
        <taxon>Bacillota</taxon>
        <taxon>Clostridia</taxon>
        <taxon>Lachnospirales</taxon>
        <taxon>Lachnospiraceae</taxon>
        <taxon>Blautia</taxon>
    </lineage>
</organism>
<dbReference type="Pfam" id="PF01915">
    <property type="entry name" value="Glyco_hydro_3_C"/>
    <property type="match status" value="1"/>
</dbReference>
<reference evidence="8" key="1">
    <citation type="journal article" date="2021" name="PeerJ">
        <title>Extensive microbial diversity within the chicken gut microbiome revealed by metagenomics and culture.</title>
        <authorList>
            <person name="Gilroy R."/>
            <person name="Ravi A."/>
            <person name="Getino M."/>
            <person name="Pursley I."/>
            <person name="Horton D.L."/>
            <person name="Alikhan N.F."/>
            <person name="Baker D."/>
            <person name="Gharbi K."/>
            <person name="Hall N."/>
            <person name="Watson M."/>
            <person name="Adriaenssens E.M."/>
            <person name="Foster-Nyarko E."/>
            <person name="Jarju S."/>
            <person name="Secka A."/>
            <person name="Antonio M."/>
            <person name="Oren A."/>
            <person name="Chaudhuri R.R."/>
            <person name="La Ragione R."/>
            <person name="Hildebrand F."/>
            <person name="Pallen M.J."/>
        </authorList>
    </citation>
    <scope>NUCLEOTIDE SEQUENCE</scope>
    <source>
        <strain evidence="8">CHK195-9823</strain>
    </source>
</reference>
<dbReference type="Gene3D" id="3.40.50.1700">
    <property type="entry name" value="Glycoside hydrolase family 3 C-terminal domain"/>
    <property type="match status" value="1"/>
</dbReference>
<dbReference type="InterPro" id="IPR013783">
    <property type="entry name" value="Ig-like_fold"/>
</dbReference>
<dbReference type="InterPro" id="IPR002772">
    <property type="entry name" value="Glyco_hydro_3_C"/>
</dbReference>
<dbReference type="PANTHER" id="PTHR30620:SF16">
    <property type="entry name" value="LYSOSOMAL BETA GLUCOSIDASE"/>
    <property type="match status" value="1"/>
</dbReference>
<dbReference type="EC" id="3.2.1.21" evidence="3"/>
<dbReference type="GO" id="GO:0008422">
    <property type="term" value="F:beta-glucosidase activity"/>
    <property type="evidence" value="ECO:0007669"/>
    <property type="project" value="UniProtKB-EC"/>
</dbReference>
<evidence type="ECO:0000256" key="5">
    <source>
        <dbReference type="ARBA" id="ARBA00022801"/>
    </source>
</evidence>
<evidence type="ECO:0000256" key="4">
    <source>
        <dbReference type="ARBA" id="ARBA00022729"/>
    </source>
</evidence>
<dbReference type="Gene3D" id="3.20.20.300">
    <property type="entry name" value="Glycoside hydrolase, family 3, N-terminal domain"/>
    <property type="match status" value="1"/>
</dbReference>
<dbReference type="EMBL" id="DXIQ01000094">
    <property type="protein sequence ID" value="HIV40033.1"/>
    <property type="molecule type" value="Genomic_DNA"/>
</dbReference>
<dbReference type="InterPro" id="IPR051915">
    <property type="entry name" value="Cellulose_Degrad_GH3"/>
</dbReference>
<evidence type="ECO:0000256" key="3">
    <source>
        <dbReference type="ARBA" id="ARBA00012744"/>
    </source>
</evidence>
<evidence type="ECO:0000313" key="9">
    <source>
        <dbReference type="Proteomes" id="UP000886814"/>
    </source>
</evidence>
<dbReference type="InterPro" id="IPR017853">
    <property type="entry name" value="GH"/>
</dbReference>
<dbReference type="SUPFAM" id="SSF51445">
    <property type="entry name" value="(Trans)glycosidases"/>
    <property type="match status" value="1"/>
</dbReference>
<evidence type="ECO:0000256" key="6">
    <source>
        <dbReference type="ARBA" id="ARBA00023295"/>
    </source>
</evidence>
<dbReference type="Pfam" id="PF00933">
    <property type="entry name" value="Glyco_hydro_3"/>
    <property type="match status" value="1"/>
</dbReference>
<dbReference type="PANTHER" id="PTHR30620">
    <property type="entry name" value="PERIPLASMIC BETA-GLUCOSIDASE-RELATED"/>
    <property type="match status" value="1"/>
</dbReference>
<dbReference type="Pfam" id="PF14310">
    <property type="entry name" value="Fn3-like"/>
    <property type="match status" value="1"/>
</dbReference>
<keyword evidence="5 8" id="KW-0378">Hydrolase</keyword>
<dbReference type="Proteomes" id="UP000886814">
    <property type="component" value="Unassembled WGS sequence"/>
</dbReference>
<dbReference type="InterPro" id="IPR036962">
    <property type="entry name" value="Glyco_hydro_3_N_sf"/>
</dbReference>
<comment type="similarity">
    <text evidence="2">Belongs to the glycosyl hydrolase 3 family.</text>
</comment>
<dbReference type="FunFam" id="2.60.40.10:FF:000495">
    <property type="entry name" value="Periplasmic beta-glucosidase"/>
    <property type="match status" value="1"/>
</dbReference>
<comment type="catalytic activity">
    <reaction evidence="1">
        <text>Hydrolysis of terminal, non-reducing beta-D-glucosyl residues with release of beta-D-glucose.</text>
        <dbReference type="EC" id="3.2.1.21"/>
    </reaction>
</comment>
<feature type="domain" description="Fibronectin type III-like" evidence="7">
    <location>
        <begin position="655"/>
        <end position="724"/>
    </location>
</feature>
<keyword evidence="6 8" id="KW-0326">Glycosidase</keyword>
<comment type="caution">
    <text evidence="8">The sequence shown here is derived from an EMBL/GenBank/DDBJ whole genome shotgun (WGS) entry which is preliminary data.</text>
</comment>
<dbReference type="InterPro" id="IPR026891">
    <property type="entry name" value="Fn3-like"/>
</dbReference>
<evidence type="ECO:0000259" key="7">
    <source>
        <dbReference type="SMART" id="SM01217"/>
    </source>
</evidence>
<proteinExistence type="inferred from homology"/>
<keyword evidence="4" id="KW-0732">Signal</keyword>
<dbReference type="PRINTS" id="PR00133">
    <property type="entry name" value="GLHYDRLASE3"/>
</dbReference>
<dbReference type="InterPro" id="IPR036881">
    <property type="entry name" value="Glyco_hydro_3_C_sf"/>
</dbReference>
<dbReference type="Gene3D" id="2.60.40.10">
    <property type="entry name" value="Immunoglobulins"/>
    <property type="match status" value="1"/>
</dbReference>
<dbReference type="InterPro" id="IPR001764">
    <property type="entry name" value="Glyco_hydro_3_N"/>
</dbReference>
<dbReference type="GO" id="GO:0009251">
    <property type="term" value="P:glucan catabolic process"/>
    <property type="evidence" value="ECO:0007669"/>
    <property type="project" value="TreeGrafter"/>
</dbReference>
<dbReference type="NCBIfam" id="NF011678">
    <property type="entry name" value="PRK15098.1"/>
    <property type="match status" value="1"/>
</dbReference>
<evidence type="ECO:0000256" key="1">
    <source>
        <dbReference type="ARBA" id="ARBA00000448"/>
    </source>
</evidence>
<dbReference type="AlphaFoldDB" id="A0A9D1TGB5"/>
<dbReference type="SUPFAM" id="SSF52279">
    <property type="entry name" value="Beta-D-glucan exohydrolase, C-terminal domain"/>
    <property type="match status" value="1"/>
</dbReference>
<evidence type="ECO:0000313" key="8">
    <source>
        <dbReference type="EMBL" id="HIV40033.1"/>
    </source>
</evidence>
<name>A0A9D1TGB5_9FIRM</name>
<evidence type="ECO:0000256" key="2">
    <source>
        <dbReference type="ARBA" id="ARBA00005336"/>
    </source>
</evidence>
<sequence>MTEEKVIELLADMSLKEKIGQMMQLDVSCFNNEEAVTGTAADQGITEEDMLMTGSILGAVKAEEIKSLQKKCMERQPHHIPVVFMADIINGYKTIFPIPLGLGCTFSPETARTAGDIMARESAAEGLHVTFAPMADLVRDARWGRVMESTGEDPYLNARMAEAMVRGIQGEGEHYEEHLGACTKHFAAYGAPTAGREYNNVELSERTLREDYLPAYEAAIKAGSAMVMTSFNTLDRIPATANQWLMRKVLREEMGFEGVLVSDYNAVGELINHGVAQNKQEAAKQAIEAGTDLDMMGGCYITELENLVKSGQISEELIDQAVLRILKLKNKLGLFENPYRGLDSQERAGAIFTQENRAKARKAAQESMVLLENRKGFLPLKKEEKVAFIGPYTEDKHILGAWSFFGDVDQAVTCRQGVEEKGANAAFEKGCGILNPGQTVYGFRYNMTNEDSEEETKALIKKAAEAAADSDKVVLLLGEAALQSGEGASRGDIIIPDVQKRLLDAVTQANKNTAAVIFAGRPLDLREVKEKTKALLYAWMPGTEGGRAVADILYGDADPQGRLSMSMPWSVGQVPVFYGEFSTGRHVEDGEYMENRFLSRYSDIPNQPLYPFGYGLSYTEFTYSGIKLDKEEISMGEPLKVSVDVKNTGDRPGVETVQLYVRDKWGSVARPVKELKGFIKLALEPGESREAVFTLTSEDLKFYTRSMEYQAEPGEFIVWAGGDSRTSNGKTFRLLGNI</sequence>
<dbReference type="SMART" id="SM01217">
    <property type="entry name" value="Fn3_like"/>
    <property type="match status" value="1"/>
</dbReference>
<accession>A0A9D1TGB5</accession>
<reference evidence="8" key="2">
    <citation type="submission" date="2021-04" db="EMBL/GenBank/DDBJ databases">
        <authorList>
            <person name="Gilroy R."/>
        </authorList>
    </citation>
    <scope>NUCLEOTIDE SEQUENCE</scope>
    <source>
        <strain evidence="8">CHK195-9823</strain>
    </source>
</reference>
<gene>
    <name evidence="8" type="primary">bglX</name>
    <name evidence="8" type="ORF">H9747_13735</name>
</gene>
<protein>
    <recommendedName>
        <fullName evidence="3">beta-glucosidase</fullName>
        <ecNumber evidence="3">3.2.1.21</ecNumber>
    </recommendedName>
</protein>